<evidence type="ECO:0000313" key="11">
    <source>
        <dbReference type="Proteomes" id="UP000664991"/>
    </source>
</evidence>
<feature type="domain" description="Protein kinase" evidence="9">
    <location>
        <begin position="14"/>
        <end position="228"/>
    </location>
</feature>
<name>A0A836CYZ8_SHEEP</name>
<dbReference type="PANTHER" id="PTHR24346">
    <property type="entry name" value="MAP/MICROTUBULE AFFINITY-REGULATING KINASE"/>
    <property type="match status" value="1"/>
</dbReference>
<keyword evidence="2" id="KW-0723">Serine/threonine-protein kinase</keyword>
<dbReference type="Gene3D" id="3.30.200.20">
    <property type="entry name" value="Phosphorylase Kinase, domain 1"/>
    <property type="match status" value="1"/>
</dbReference>
<dbReference type="EMBL" id="JAEMGP010000009">
    <property type="protein sequence ID" value="KAG5204780.1"/>
    <property type="molecule type" value="Genomic_DNA"/>
</dbReference>
<evidence type="ECO:0000256" key="7">
    <source>
        <dbReference type="ARBA" id="ARBA00047899"/>
    </source>
</evidence>
<evidence type="ECO:0000256" key="4">
    <source>
        <dbReference type="ARBA" id="ARBA00022741"/>
    </source>
</evidence>
<organism evidence="10 11">
    <name type="scientific">Ovis aries</name>
    <name type="common">Sheep</name>
    <dbReference type="NCBI Taxonomy" id="9940"/>
    <lineage>
        <taxon>Eukaryota</taxon>
        <taxon>Metazoa</taxon>
        <taxon>Chordata</taxon>
        <taxon>Craniata</taxon>
        <taxon>Vertebrata</taxon>
        <taxon>Euteleostomi</taxon>
        <taxon>Mammalia</taxon>
        <taxon>Eutheria</taxon>
        <taxon>Laurasiatheria</taxon>
        <taxon>Artiodactyla</taxon>
        <taxon>Ruminantia</taxon>
        <taxon>Pecora</taxon>
        <taxon>Bovidae</taxon>
        <taxon>Caprinae</taxon>
        <taxon>Ovis</taxon>
    </lineage>
</organism>
<comment type="caution">
    <text evidence="10">The sequence shown here is derived from an EMBL/GenBank/DDBJ whole genome shotgun (WGS) entry which is preliminary data.</text>
</comment>
<dbReference type="PROSITE" id="PS00108">
    <property type="entry name" value="PROTEIN_KINASE_ST"/>
    <property type="match status" value="1"/>
</dbReference>
<reference evidence="10 11" key="1">
    <citation type="submission" date="2020-12" db="EMBL/GenBank/DDBJ databases">
        <title>De novo assembly of Tibetan sheep genome.</title>
        <authorList>
            <person name="Li X."/>
        </authorList>
    </citation>
    <scope>NUCLEOTIDE SEQUENCE [LARGE SCALE GENOMIC DNA]</scope>
    <source>
        <tissue evidence="10">Heart</tissue>
    </source>
</reference>
<dbReference type="SUPFAM" id="SSF56112">
    <property type="entry name" value="Protein kinase-like (PK-like)"/>
    <property type="match status" value="1"/>
</dbReference>
<dbReference type="GO" id="GO:0000226">
    <property type="term" value="P:microtubule cytoskeleton organization"/>
    <property type="evidence" value="ECO:0007669"/>
    <property type="project" value="TreeGrafter"/>
</dbReference>
<accession>A0A836CYZ8</accession>
<dbReference type="PANTHER" id="PTHR24346:SF56">
    <property type="entry name" value="SERINE_THREONINE-PROTEIN KINASE MARK2"/>
    <property type="match status" value="1"/>
</dbReference>
<dbReference type="AlphaFoldDB" id="A0A836CYZ8"/>
<dbReference type="GO" id="GO:0005737">
    <property type="term" value="C:cytoplasm"/>
    <property type="evidence" value="ECO:0007669"/>
    <property type="project" value="TreeGrafter"/>
</dbReference>
<dbReference type="EC" id="2.7.11.1" evidence="1"/>
<dbReference type="PIRSF" id="PIRSF000654">
    <property type="entry name" value="Integrin-linked_kinase"/>
    <property type="match status" value="1"/>
</dbReference>
<comment type="catalytic activity">
    <reaction evidence="8">
        <text>L-seryl-[protein] + ATP = O-phospho-L-seryl-[protein] + ADP + H(+)</text>
        <dbReference type="Rhea" id="RHEA:17989"/>
        <dbReference type="Rhea" id="RHEA-COMP:9863"/>
        <dbReference type="Rhea" id="RHEA-COMP:11604"/>
        <dbReference type="ChEBI" id="CHEBI:15378"/>
        <dbReference type="ChEBI" id="CHEBI:29999"/>
        <dbReference type="ChEBI" id="CHEBI:30616"/>
        <dbReference type="ChEBI" id="CHEBI:83421"/>
        <dbReference type="ChEBI" id="CHEBI:456216"/>
        <dbReference type="EC" id="2.7.11.1"/>
    </reaction>
</comment>
<dbReference type="Proteomes" id="UP000664991">
    <property type="component" value="Unassembled WGS sequence"/>
</dbReference>
<keyword evidence="6" id="KW-0067">ATP-binding</keyword>
<evidence type="ECO:0000256" key="5">
    <source>
        <dbReference type="ARBA" id="ARBA00022777"/>
    </source>
</evidence>
<evidence type="ECO:0000313" key="10">
    <source>
        <dbReference type="EMBL" id="KAG5204780.1"/>
    </source>
</evidence>
<proteinExistence type="predicted"/>
<dbReference type="FunFam" id="3.30.200.20:FF:000003">
    <property type="entry name" value="Non-specific serine/threonine protein kinase"/>
    <property type="match status" value="1"/>
</dbReference>
<keyword evidence="4" id="KW-0547">Nucleotide-binding</keyword>
<keyword evidence="3" id="KW-0808">Transferase</keyword>
<protein>
    <recommendedName>
        <fullName evidence="1">non-specific serine/threonine protein kinase</fullName>
        <ecNumber evidence="1">2.7.11.1</ecNumber>
    </recommendedName>
</protein>
<dbReference type="GO" id="GO:0050321">
    <property type="term" value="F:tau-protein kinase activity"/>
    <property type="evidence" value="ECO:0007669"/>
    <property type="project" value="TreeGrafter"/>
</dbReference>
<dbReference type="InterPro" id="IPR008271">
    <property type="entry name" value="Ser/Thr_kinase_AS"/>
</dbReference>
<evidence type="ECO:0000256" key="1">
    <source>
        <dbReference type="ARBA" id="ARBA00012513"/>
    </source>
</evidence>
<dbReference type="GO" id="GO:0005524">
    <property type="term" value="F:ATP binding"/>
    <property type="evidence" value="ECO:0007669"/>
    <property type="project" value="UniProtKB-KW"/>
</dbReference>
<evidence type="ECO:0000256" key="3">
    <source>
        <dbReference type="ARBA" id="ARBA00022679"/>
    </source>
</evidence>
<evidence type="ECO:0000256" key="6">
    <source>
        <dbReference type="ARBA" id="ARBA00022840"/>
    </source>
</evidence>
<dbReference type="Gene3D" id="1.10.510.10">
    <property type="entry name" value="Transferase(Phosphotransferase) domain 1"/>
    <property type="match status" value="1"/>
</dbReference>
<dbReference type="Pfam" id="PF00069">
    <property type="entry name" value="Pkinase"/>
    <property type="match status" value="2"/>
</dbReference>
<dbReference type="SMART" id="SM00220">
    <property type="entry name" value="S_TKc"/>
    <property type="match status" value="1"/>
</dbReference>
<dbReference type="GO" id="GO:0035556">
    <property type="term" value="P:intracellular signal transduction"/>
    <property type="evidence" value="ECO:0007669"/>
    <property type="project" value="TreeGrafter"/>
</dbReference>
<evidence type="ECO:0000256" key="2">
    <source>
        <dbReference type="ARBA" id="ARBA00022527"/>
    </source>
</evidence>
<sequence length="246" mass="27781">MAISANEIARIKHYELLGTTGEGHFAKVKLAWHVLTTGLVAIKVIQKTNQSLSSIKEQFREVDSLRIVNHPNPCKLVEVTETEETLFIHCHQRGVVHWDLKLGNLLLDANNNVKISDFGLSNQWHPGKKLDTFCGSPAFMAPELFLGMPYTDPELDVWSFGIILYTMVTGSLPFGGQDFWELWQRVLRGQYHVPKYLPSEIADLLDRMLMLKSANRGTLDDVGQHAWVNMGQGEPLPPAFEEHSHP</sequence>
<keyword evidence="5" id="KW-0418">Kinase</keyword>
<dbReference type="InterPro" id="IPR000719">
    <property type="entry name" value="Prot_kinase_dom"/>
</dbReference>
<evidence type="ECO:0000259" key="9">
    <source>
        <dbReference type="PROSITE" id="PS50011"/>
    </source>
</evidence>
<gene>
    <name evidence="10" type="ORF">JEQ12_019225</name>
</gene>
<comment type="catalytic activity">
    <reaction evidence="7">
        <text>L-threonyl-[protein] + ATP = O-phospho-L-threonyl-[protein] + ADP + H(+)</text>
        <dbReference type="Rhea" id="RHEA:46608"/>
        <dbReference type="Rhea" id="RHEA-COMP:11060"/>
        <dbReference type="Rhea" id="RHEA-COMP:11605"/>
        <dbReference type="ChEBI" id="CHEBI:15378"/>
        <dbReference type="ChEBI" id="CHEBI:30013"/>
        <dbReference type="ChEBI" id="CHEBI:30616"/>
        <dbReference type="ChEBI" id="CHEBI:61977"/>
        <dbReference type="ChEBI" id="CHEBI:456216"/>
        <dbReference type="EC" id="2.7.11.1"/>
    </reaction>
</comment>
<evidence type="ECO:0000256" key="8">
    <source>
        <dbReference type="ARBA" id="ARBA00048679"/>
    </source>
</evidence>
<dbReference type="InterPro" id="IPR011009">
    <property type="entry name" value="Kinase-like_dom_sf"/>
</dbReference>
<dbReference type="PROSITE" id="PS50011">
    <property type="entry name" value="PROTEIN_KINASE_DOM"/>
    <property type="match status" value="1"/>
</dbReference>